<dbReference type="GO" id="GO:0005524">
    <property type="term" value="F:ATP binding"/>
    <property type="evidence" value="ECO:0007669"/>
    <property type="project" value="UniProtKB-KW"/>
</dbReference>
<organism evidence="15 16">
    <name type="scientific">Arthrobacter terricola</name>
    <dbReference type="NCBI Taxonomy" id="2547396"/>
    <lineage>
        <taxon>Bacteria</taxon>
        <taxon>Bacillati</taxon>
        <taxon>Actinomycetota</taxon>
        <taxon>Actinomycetes</taxon>
        <taxon>Micrococcales</taxon>
        <taxon>Micrococcaceae</taxon>
        <taxon>Arthrobacter</taxon>
    </lineage>
</organism>
<evidence type="ECO:0000256" key="8">
    <source>
        <dbReference type="ARBA" id="ARBA00022881"/>
    </source>
</evidence>
<dbReference type="Pfam" id="PF00005">
    <property type="entry name" value="ABC_tran"/>
    <property type="match status" value="1"/>
</dbReference>
<keyword evidence="10" id="KW-0234">DNA repair</keyword>
<evidence type="ECO:0000256" key="13">
    <source>
        <dbReference type="ARBA" id="ARBA00042156"/>
    </source>
</evidence>
<keyword evidence="16" id="KW-1185">Reference proteome</keyword>
<dbReference type="GO" id="GO:0005737">
    <property type="term" value="C:cytoplasm"/>
    <property type="evidence" value="ECO:0007669"/>
    <property type="project" value="UniProtKB-SubCell"/>
</dbReference>
<dbReference type="PANTHER" id="PTHR43152">
    <property type="entry name" value="UVRABC SYSTEM PROTEIN A"/>
    <property type="match status" value="1"/>
</dbReference>
<keyword evidence="4" id="KW-0547">Nucleotide-binding</keyword>
<comment type="similarity">
    <text evidence="11">Belongs to the ABC transporter superfamily. UvrA family.</text>
</comment>
<evidence type="ECO:0000256" key="12">
    <source>
        <dbReference type="ARBA" id="ARBA00039316"/>
    </source>
</evidence>
<dbReference type="GO" id="GO:0006281">
    <property type="term" value="P:DNA repair"/>
    <property type="evidence" value="ECO:0007669"/>
    <property type="project" value="UniProtKB-KW"/>
</dbReference>
<dbReference type="GO" id="GO:0003677">
    <property type="term" value="F:DNA binding"/>
    <property type="evidence" value="ECO:0007669"/>
    <property type="project" value="UniProtKB-KW"/>
</dbReference>
<keyword evidence="9" id="KW-0238">DNA-binding</keyword>
<evidence type="ECO:0000256" key="2">
    <source>
        <dbReference type="ARBA" id="ARBA00022490"/>
    </source>
</evidence>
<gene>
    <name evidence="15" type="ORF">E1809_07780</name>
</gene>
<dbReference type="EMBL" id="SMRU01000007">
    <property type="protein sequence ID" value="TDF97895.1"/>
    <property type="molecule type" value="Genomic_DNA"/>
</dbReference>
<feature type="domain" description="ABC transporter" evidence="14">
    <location>
        <begin position="145"/>
        <end position="474"/>
    </location>
</feature>
<evidence type="ECO:0000313" key="16">
    <source>
        <dbReference type="Proteomes" id="UP000295511"/>
    </source>
</evidence>
<dbReference type="Gene3D" id="1.20.1580.10">
    <property type="entry name" value="ABC transporter ATPase like domain"/>
    <property type="match status" value="2"/>
</dbReference>
<dbReference type="PROSITE" id="PS50893">
    <property type="entry name" value="ABC_TRANSPORTER_2"/>
    <property type="match status" value="2"/>
</dbReference>
<keyword evidence="7" id="KW-0067">ATP-binding</keyword>
<evidence type="ECO:0000256" key="5">
    <source>
        <dbReference type="ARBA" id="ARBA00022763"/>
    </source>
</evidence>
<dbReference type="OrthoDB" id="9809851at2"/>
<evidence type="ECO:0000259" key="14">
    <source>
        <dbReference type="PROSITE" id="PS50893"/>
    </source>
</evidence>
<keyword evidence="3" id="KW-0677">Repeat</keyword>
<name>A0A4R5KSA6_9MICC</name>
<comment type="caution">
    <text evidence="15">The sequence shown here is derived from an EMBL/GenBank/DDBJ whole genome shotgun (WGS) entry which is preliminary data.</text>
</comment>
<dbReference type="Gene3D" id="1.10.8.280">
    <property type="entry name" value="ABC transporter ATPase domain-like"/>
    <property type="match status" value="1"/>
</dbReference>
<evidence type="ECO:0000256" key="10">
    <source>
        <dbReference type="ARBA" id="ARBA00023204"/>
    </source>
</evidence>
<evidence type="ECO:0000256" key="4">
    <source>
        <dbReference type="ARBA" id="ARBA00022741"/>
    </source>
</evidence>
<feature type="domain" description="ABC transporter" evidence="14">
    <location>
        <begin position="488"/>
        <end position="783"/>
    </location>
</feature>
<evidence type="ECO:0000313" key="15">
    <source>
        <dbReference type="EMBL" id="TDF97895.1"/>
    </source>
</evidence>
<protein>
    <recommendedName>
        <fullName evidence="12">UvrABC system protein A</fullName>
    </recommendedName>
    <alternativeName>
        <fullName evidence="13">Excinuclease ABC subunit A</fullName>
    </alternativeName>
</protein>
<comment type="subcellular location">
    <subcellularLocation>
        <location evidence="1">Cytoplasm</location>
    </subcellularLocation>
</comment>
<evidence type="ECO:0000256" key="9">
    <source>
        <dbReference type="ARBA" id="ARBA00023125"/>
    </source>
</evidence>
<dbReference type="GO" id="GO:0016887">
    <property type="term" value="F:ATP hydrolysis activity"/>
    <property type="evidence" value="ECO:0007669"/>
    <property type="project" value="InterPro"/>
</dbReference>
<keyword evidence="8" id="KW-0267">Excision nuclease</keyword>
<keyword evidence="6" id="KW-0228">DNA excision</keyword>
<evidence type="ECO:0000256" key="6">
    <source>
        <dbReference type="ARBA" id="ARBA00022769"/>
    </source>
</evidence>
<dbReference type="RefSeq" id="WP_133203654.1">
    <property type="nucleotide sequence ID" value="NZ_SMRU01000007.1"/>
</dbReference>
<accession>A0A4R5KSA6</accession>
<dbReference type="PANTHER" id="PTHR43152:SF2">
    <property type="entry name" value="DRUG RESISTANCE ABC TRANSPORTER"/>
    <property type="match status" value="1"/>
</dbReference>
<evidence type="ECO:0000256" key="3">
    <source>
        <dbReference type="ARBA" id="ARBA00022737"/>
    </source>
</evidence>
<dbReference type="GO" id="GO:0004518">
    <property type="term" value="F:nuclease activity"/>
    <property type="evidence" value="ECO:0007669"/>
    <property type="project" value="UniProtKB-KW"/>
</dbReference>
<dbReference type="InterPro" id="IPR027417">
    <property type="entry name" value="P-loop_NTPase"/>
</dbReference>
<proteinExistence type="inferred from homology"/>
<evidence type="ECO:0000256" key="7">
    <source>
        <dbReference type="ARBA" id="ARBA00022840"/>
    </source>
</evidence>
<evidence type="ECO:0000256" key="11">
    <source>
        <dbReference type="ARBA" id="ARBA00038000"/>
    </source>
</evidence>
<dbReference type="Proteomes" id="UP000295511">
    <property type="component" value="Unassembled WGS sequence"/>
</dbReference>
<keyword evidence="2" id="KW-0963">Cytoplasm</keyword>
<dbReference type="AlphaFoldDB" id="A0A4R5KSA6"/>
<dbReference type="SUPFAM" id="SSF52540">
    <property type="entry name" value="P-loop containing nucleoside triphosphate hydrolases"/>
    <property type="match status" value="2"/>
</dbReference>
<keyword evidence="5" id="KW-0227">DNA damage</keyword>
<evidence type="ECO:0000256" key="1">
    <source>
        <dbReference type="ARBA" id="ARBA00004496"/>
    </source>
</evidence>
<dbReference type="InterPro" id="IPR003439">
    <property type="entry name" value="ABC_transporter-like_ATP-bd"/>
</dbReference>
<sequence>MSTATEAQTPGTHIADSHELIRVQGARENNLKDISIDIPKRRLTVFTGVSGSGKSSLVFSTIAAESQRMINETYSTFVQGFMPTMARPDVDVLEGLTTAIIVDQERMGANPRSTVGTATDANAMLRMLFSRLGKPHIGSPQAFSFNVASISGAGAVTMERGGTTTKERRSFSITGGMCPRCEGRGSVTDFDLTALYDASKSLSEGALTIPGYSMDGWFGRIFSGSGFFDMDKPIGKYTKKELHDLLHKEPVKIKVEGINLTYEGLIPKIQKSMLSKDPEGMQPHIRAFVERAITFTTCPECEGTRLTEAARSSKINGISIADACSMQLTDLARWVRELDEPSVQPLINGLQHLLDSFAEIGLGYLSLDRPAGTLSGGEAQRTKMIRHLGSSLTDVTYVFDEPTIGLHPHDIERMNKLLLQLRDKGNTVLVVEHKPEAISIADHVVDLGPGAGTAGGEVVFEGSLEGLRTSGTLTGRHLEDRAALKGSVRSSKAALEIRGATANNLRNVDIDIPLGVLVVVTGVAGSGKSSLIHGSIPTDEGVISVDQGAIRGSRRSNPATYTGLLEPIRKAFAKANGVKPALFSANSEGACPTCNGAGVIYTDLGFMDTVSTPCEECEGKRFQASVLEYHLGGRNIAEVLAMSVKEAEEFFSAGEGRIPAAHAILQRLSDVGLGYLSLGQPLTTLSGGERQRIKLASHMGGKGGVYVLDEPTTGLHLADVEQLLGLLDRLVDAGKSVIVIEHHQAVMAHADWIIDLGPGAGHDGGRVVFEGTPADLVAARSTLTGEHLAAYVGR</sequence>
<dbReference type="Gene3D" id="3.40.50.300">
    <property type="entry name" value="P-loop containing nucleotide triphosphate hydrolases"/>
    <property type="match status" value="3"/>
</dbReference>
<reference evidence="15 16" key="1">
    <citation type="submission" date="2019-03" db="EMBL/GenBank/DDBJ databases">
        <title>Whole genome sequence of Arthrobacter sp JH1-1.</title>
        <authorList>
            <person name="Trinh H.N."/>
        </authorList>
    </citation>
    <scope>NUCLEOTIDE SEQUENCE [LARGE SCALE GENOMIC DNA]</scope>
    <source>
        <strain evidence="15 16">JH1-1</strain>
    </source>
</reference>